<dbReference type="AlphaFoldDB" id="A0A699XQ86"/>
<gene>
    <name evidence="2" type="ORF">Tci_932067</name>
</gene>
<proteinExistence type="predicted"/>
<feature type="region of interest" description="Disordered" evidence="1">
    <location>
        <begin position="1"/>
        <end position="22"/>
    </location>
</feature>
<feature type="compositionally biased region" description="Basic and acidic residues" evidence="1">
    <location>
        <begin position="49"/>
        <end position="59"/>
    </location>
</feature>
<comment type="caution">
    <text evidence="2">The sequence shown here is derived from an EMBL/GenBank/DDBJ whole genome shotgun (WGS) entry which is preliminary data.</text>
</comment>
<protein>
    <submittedName>
        <fullName evidence="2">Uncharacterized protein</fullName>
    </submittedName>
</protein>
<feature type="region of interest" description="Disordered" evidence="1">
    <location>
        <begin position="34"/>
        <end position="80"/>
    </location>
</feature>
<name>A0A699XQ86_TANCI</name>
<organism evidence="2">
    <name type="scientific">Tanacetum cinerariifolium</name>
    <name type="common">Dalmatian daisy</name>
    <name type="synonym">Chrysanthemum cinerariifolium</name>
    <dbReference type="NCBI Taxonomy" id="118510"/>
    <lineage>
        <taxon>Eukaryota</taxon>
        <taxon>Viridiplantae</taxon>
        <taxon>Streptophyta</taxon>
        <taxon>Embryophyta</taxon>
        <taxon>Tracheophyta</taxon>
        <taxon>Spermatophyta</taxon>
        <taxon>Magnoliopsida</taxon>
        <taxon>eudicotyledons</taxon>
        <taxon>Gunneridae</taxon>
        <taxon>Pentapetalae</taxon>
        <taxon>asterids</taxon>
        <taxon>campanulids</taxon>
        <taxon>Asterales</taxon>
        <taxon>Asteraceae</taxon>
        <taxon>Asteroideae</taxon>
        <taxon>Anthemideae</taxon>
        <taxon>Anthemidinae</taxon>
        <taxon>Tanacetum</taxon>
    </lineage>
</organism>
<reference evidence="2" key="1">
    <citation type="journal article" date="2019" name="Sci. Rep.">
        <title>Draft genome of Tanacetum cinerariifolium, the natural source of mosquito coil.</title>
        <authorList>
            <person name="Yamashiro T."/>
            <person name="Shiraishi A."/>
            <person name="Satake H."/>
            <person name="Nakayama K."/>
        </authorList>
    </citation>
    <scope>NUCLEOTIDE SEQUENCE</scope>
</reference>
<feature type="compositionally biased region" description="Basic residues" evidence="1">
    <location>
        <begin position="38"/>
        <end position="48"/>
    </location>
</feature>
<evidence type="ECO:0000313" key="2">
    <source>
        <dbReference type="EMBL" id="GFD60098.1"/>
    </source>
</evidence>
<feature type="non-terminal residue" evidence="2">
    <location>
        <position position="80"/>
    </location>
</feature>
<accession>A0A699XQ86</accession>
<dbReference type="EMBL" id="BKCJ011873464">
    <property type="protein sequence ID" value="GFD60098.1"/>
    <property type="molecule type" value="Genomic_DNA"/>
</dbReference>
<sequence length="80" mass="8830">PVDRRRHPQHAAADQRNPAARLEDLAAGRRLGLCERVRRQRGPGRHHRGAADQRDDPDVPRQLAFDADHRGIDSTGGAVG</sequence>
<evidence type="ECO:0000256" key="1">
    <source>
        <dbReference type="SAM" id="MobiDB-lite"/>
    </source>
</evidence>
<feature type="non-terminal residue" evidence="2">
    <location>
        <position position="1"/>
    </location>
</feature>